<proteinExistence type="predicted"/>
<protein>
    <recommendedName>
        <fullName evidence="1">Helix-turn-helix domain-containing protein</fullName>
    </recommendedName>
</protein>
<name>A0A1F6MDC4_9BACT</name>
<dbReference type="AlphaFoldDB" id="A0A1F6MDC4"/>
<gene>
    <name evidence="2" type="ORF">A2754_04250</name>
</gene>
<dbReference type="InterPro" id="IPR041657">
    <property type="entry name" value="HTH_17"/>
</dbReference>
<accession>A0A1F6MDC4</accession>
<dbReference type="Proteomes" id="UP000177953">
    <property type="component" value="Unassembled WGS sequence"/>
</dbReference>
<dbReference type="GO" id="GO:0003677">
    <property type="term" value="F:DNA binding"/>
    <property type="evidence" value="ECO:0007669"/>
    <property type="project" value="InterPro"/>
</dbReference>
<organism evidence="2 3">
    <name type="scientific">Candidatus Magasanikbacteria bacterium RIFCSPHIGHO2_01_FULL_47_8</name>
    <dbReference type="NCBI Taxonomy" id="1798673"/>
    <lineage>
        <taxon>Bacteria</taxon>
        <taxon>Candidatus Magasanikiibacteriota</taxon>
    </lineage>
</organism>
<evidence type="ECO:0000313" key="3">
    <source>
        <dbReference type="Proteomes" id="UP000177953"/>
    </source>
</evidence>
<sequence length="86" mass="9750">MEKDKQFYSVSEVAKLLKISKVAVYKRIKAGKIEADRIGQLIVIPRAEIDNLFLNGLPKEKKEAIENAVKKAVEEYGETFKLLGKE</sequence>
<feature type="domain" description="Helix-turn-helix" evidence="1">
    <location>
        <begin position="7"/>
        <end position="51"/>
    </location>
</feature>
<reference evidence="2 3" key="1">
    <citation type="journal article" date="2016" name="Nat. Commun.">
        <title>Thousands of microbial genomes shed light on interconnected biogeochemical processes in an aquifer system.</title>
        <authorList>
            <person name="Anantharaman K."/>
            <person name="Brown C.T."/>
            <person name="Hug L.A."/>
            <person name="Sharon I."/>
            <person name="Castelle C.J."/>
            <person name="Probst A.J."/>
            <person name="Thomas B.C."/>
            <person name="Singh A."/>
            <person name="Wilkins M.J."/>
            <person name="Karaoz U."/>
            <person name="Brodie E.L."/>
            <person name="Williams K.H."/>
            <person name="Hubbard S.S."/>
            <person name="Banfield J.F."/>
        </authorList>
    </citation>
    <scope>NUCLEOTIDE SEQUENCE [LARGE SCALE GENOMIC DNA]</scope>
</reference>
<evidence type="ECO:0000313" key="2">
    <source>
        <dbReference type="EMBL" id="OGH69636.1"/>
    </source>
</evidence>
<dbReference type="NCBIfam" id="TIGR01764">
    <property type="entry name" value="excise"/>
    <property type="match status" value="1"/>
</dbReference>
<dbReference type="Pfam" id="PF12728">
    <property type="entry name" value="HTH_17"/>
    <property type="match status" value="1"/>
</dbReference>
<comment type="caution">
    <text evidence="2">The sequence shown here is derived from an EMBL/GenBank/DDBJ whole genome shotgun (WGS) entry which is preliminary data.</text>
</comment>
<evidence type="ECO:0000259" key="1">
    <source>
        <dbReference type="Pfam" id="PF12728"/>
    </source>
</evidence>
<dbReference type="EMBL" id="MFPU01000031">
    <property type="protein sequence ID" value="OGH69636.1"/>
    <property type="molecule type" value="Genomic_DNA"/>
</dbReference>
<dbReference type="InterPro" id="IPR010093">
    <property type="entry name" value="SinI_DNA-bd"/>
</dbReference>